<dbReference type="EMBL" id="PEZW01000006">
    <property type="protein sequence ID" value="PIS07958.1"/>
    <property type="molecule type" value="Genomic_DNA"/>
</dbReference>
<reference evidence="3" key="1">
    <citation type="submission" date="2017-09" db="EMBL/GenBank/DDBJ databases">
        <title>Depth-based differentiation of microbial function through sediment-hosted aquifers and enrichment of novel symbionts in the deep terrestrial subsurface.</title>
        <authorList>
            <person name="Probst A.J."/>
            <person name="Ladd B."/>
            <person name="Jarett J.K."/>
            <person name="Geller-Mcgrath D.E."/>
            <person name="Sieber C.M.K."/>
            <person name="Emerson J.B."/>
            <person name="Anantharaman K."/>
            <person name="Thomas B.C."/>
            <person name="Malmstrom R."/>
            <person name="Stieglmeier M."/>
            <person name="Klingl A."/>
            <person name="Woyke T."/>
            <person name="Ryan C.M."/>
            <person name="Banfield J.F."/>
        </authorList>
    </citation>
    <scope>NUCLEOTIDE SEQUENCE [LARGE SCALE GENOMIC DNA]</scope>
</reference>
<keyword evidence="1" id="KW-0812">Transmembrane</keyword>
<dbReference type="Proteomes" id="UP000231382">
    <property type="component" value="Unassembled WGS sequence"/>
</dbReference>
<dbReference type="AlphaFoldDB" id="A0A2H0W9C8"/>
<gene>
    <name evidence="2" type="ORF">COT78_00545</name>
</gene>
<evidence type="ECO:0000313" key="2">
    <source>
        <dbReference type="EMBL" id="PIS07958.1"/>
    </source>
</evidence>
<organism evidence="2 3">
    <name type="scientific">Candidatus Berkelbacteria bacterium CG10_big_fil_rev_8_21_14_0_10_43_13</name>
    <dbReference type="NCBI Taxonomy" id="1974514"/>
    <lineage>
        <taxon>Bacteria</taxon>
        <taxon>Candidatus Berkelbacteria</taxon>
    </lineage>
</organism>
<accession>A0A2H0W9C8</accession>
<protein>
    <submittedName>
        <fullName evidence="2">Uncharacterized protein</fullName>
    </submittedName>
</protein>
<keyword evidence="1" id="KW-1133">Transmembrane helix</keyword>
<feature type="transmembrane region" description="Helical" evidence="1">
    <location>
        <begin position="81"/>
        <end position="99"/>
    </location>
</feature>
<feature type="transmembrane region" description="Helical" evidence="1">
    <location>
        <begin position="49"/>
        <end position="69"/>
    </location>
</feature>
<keyword evidence="1" id="KW-0472">Membrane</keyword>
<feature type="transmembrane region" description="Helical" evidence="1">
    <location>
        <begin position="159"/>
        <end position="177"/>
    </location>
</feature>
<evidence type="ECO:0000313" key="3">
    <source>
        <dbReference type="Proteomes" id="UP000231382"/>
    </source>
</evidence>
<comment type="caution">
    <text evidence="2">The sequence shown here is derived from an EMBL/GenBank/DDBJ whole genome shotgun (WGS) entry which is preliminary data.</text>
</comment>
<evidence type="ECO:0000256" key="1">
    <source>
        <dbReference type="SAM" id="Phobius"/>
    </source>
</evidence>
<name>A0A2H0W9C8_9BACT</name>
<proteinExistence type="predicted"/>
<sequence length="180" mass="19623">MRKIFNRLLLGIFSSQLFLVREASAHCPLCTIGAGAVAVGASFLGVKDIVSGIFIGAFAAALGLWSAKLIKKRFIRFQNEIIAVAIFFLTVLPVSQIVRSYLPLYIDWGGAYGSIFNRTYIFNALLVGSLVGALIMLISPRLSQKLKAKSGRSFPFQTMTIIFLLLIVAGIILQLTATSY</sequence>
<feature type="transmembrane region" description="Helical" evidence="1">
    <location>
        <begin position="119"/>
        <end position="138"/>
    </location>
</feature>